<dbReference type="Gene3D" id="3.40.630.30">
    <property type="match status" value="1"/>
</dbReference>
<dbReference type="GO" id="GO:0016747">
    <property type="term" value="F:acyltransferase activity, transferring groups other than amino-acyl groups"/>
    <property type="evidence" value="ECO:0007669"/>
    <property type="project" value="InterPro"/>
</dbReference>
<reference evidence="2" key="1">
    <citation type="journal article" date="2014" name="Int. J. Syst. Evol. Microbiol.">
        <title>Complete genome sequence of Corynebacterium casei LMG S-19264T (=DSM 44701T), isolated from a smear-ripened cheese.</title>
        <authorList>
            <consortium name="US DOE Joint Genome Institute (JGI-PGF)"/>
            <person name="Walter F."/>
            <person name="Albersmeier A."/>
            <person name="Kalinowski J."/>
            <person name="Ruckert C."/>
        </authorList>
    </citation>
    <scope>NUCLEOTIDE SEQUENCE</scope>
    <source>
        <strain evidence="2">CGMCC 1.12754</strain>
    </source>
</reference>
<dbReference type="SUPFAM" id="SSF55729">
    <property type="entry name" value="Acyl-CoA N-acyltransferases (Nat)"/>
    <property type="match status" value="1"/>
</dbReference>
<dbReference type="InterPro" id="IPR000182">
    <property type="entry name" value="GNAT_dom"/>
</dbReference>
<proteinExistence type="predicted"/>
<dbReference type="Proteomes" id="UP000622860">
    <property type="component" value="Unassembled WGS sequence"/>
</dbReference>
<dbReference type="RefSeq" id="WP_188456308.1">
    <property type="nucleotide sequence ID" value="NZ_BMFR01000016.1"/>
</dbReference>
<dbReference type="EMBL" id="BMFR01000016">
    <property type="protein sequence ID" value="GGG83376.1"/>
    <property type="molecule type" value="Genomic_DNA"/>
</dbReference>
<comment type="caution">
    <text evidence="2">The sequence shown here is derived from an EMBL/GenBank/DDBJ whole genome shotgun (WGS) entry which is preliminary data.</text>
</comment>
<evidence type="ECO:0000313" key="2">
    <source>
        <dbReference type="EMBL" id="GGG83376.1"/>
    </source>
</evidence>
<gene>
    <name evidence="2" type="ORF">GCM10011398_31250</name>
</gene>
<name>A0A917M9B0_9BACI</name>
<accession>A0A917M9B0</accession>
<dbReference type="InterPro" id="IPR016181">
    <property type="entry name" value="Acyl_CoA_acyltransferase"/>
</dbReference>
<dbReference type="PROSITE" id="PS51186">
    <property type="entry name" value="GNAT"/>
    <property type="match status" value="1"/>
</dbReference>
<dbReference type="AlphaFoldDB" id="A0A917M9B0"/>
<reference evidence="2" key="2">
    <citation type="submission" date="2020-09" db="EMBL/GenBank/DDBJ databases">
        <authorList>
            <person name="Sun Q."/>
            <person name="Zhou Y."/>
        </authorList>
    </citation>
    <scope>NUCLEOTIDE SEQUENCE</scope>
    <source>
        <strain evidence="2">CGMCC 1.12754</strain>
    </source>
</reference>
<organism evidence="2 3">
    <name type="scientific">Virgibacillus oceani</name>
    <dbReference type="NCBI Taxonomy" id="1479511"/>
    <lineage>
        <taxon>Bacteria</taxon>
        <taxon>Bacillati</taxon>
        <taxon>Bacillota</taxon>
        <taxon>Bacilli</taxon>
        <taxon>Bacillales</taxon>
        <taxon>Bacillaceae</taxon>
        <taxon>Virgibacillus</taxon>
    </lineage>
</organism>
<sequence>MSVKKPFRRQEFAQIMLVHLENYAIKLGYPRLVLETNKEWMSAINLYKNNGYIEYERDHQRIYLTKDL</sequence>
<keyword evidence="3" id="KW-1185">Reference proteome</keyword>
<dbReference type="Pfam" id="PF00583">
    <property type="entry name" value="Acetyltransf_1"/>
    <property type="match status" value="1"/>
</dbReference>
<feature type="domain" description="N-acetyltransferase" evidence="1">
    <location>
        <begin position="1"/>
        <end position="68"/>
    </location>
</feature>
<evidence type="ECO:0000259" key="1">
    <source>
        <dbReference type="PROSITE" id="PS51186"/>
    </source>
</evidence>
<evidence type="ECO:0000313" key="3">
    <source>
        <dbReference type="Proteomes" id="UP000622860"/>
    </source>
</evidence>
<protein>
    <recommendedName>
        <fullName evidence="1">N-acetyltransferase domain-containing protein</fullName>
    </recommendedName>
</protein>